<evidence type="ECO:0000313" key="3">
    <source>
        <dbReference type="Proteomes" id="UP000293562"/>
    </source>
</evidence>
<feature type="domain" description="DUF294" evidence="1">
    <location>
        <begin position="2"/>
        <end position="58"/>
    </location>
</feature>
<dbReference type="Proteomes" id="UP000293562">
    <property type="component" value="Unassembled WGS sequence"/>
</dbReference>
<proteinExistence type="predicted"/>
<accession>A0A4Q7VJ45</accession>
<dbReference type="AlphaFoldDB" id="A0A4Q7VJ45"/>
<comment type="caution">
    <text evidence="2">The sequence shown here is derived from an EMBL/GenBank/DDBJ whole genome shotgun (WGS) entry which is preliminary data.</text>
</comment>
<dbReference type="Pfam" id="PF10335">
    <property type="entry name" value="DUF294_C"/>
    <property type="match status" value="1"/>
</dbReference>
<keyword evidence="2" id="KW-0808">Transferase</keyword>
<dbReference type="GO" id="GO:0016740">
    <property type="term" value="F:transferase activity"/>
    <property type="evidence" value="ECO:0007669"/>
    <property type="project" value="UniProtKB-KW"/>
</dbReference>
<reference evidence="2 3" key="1">
    <citation type="submission" date="2019-02" db="EMBL/GenBank/DDBJ databases">
        <title>Genomic Encyclopedia of Type Strains, Phase IV (KMG-IV): sequencing the most valuable type-strain genomes for metagenomic binning, comparative biology and taxonomic classification.</title>
        <authorList>
            <person name="Goeker M."/>
        </authorList>
    </citation>
    <scope>NUCLEOTIDE SEQUENCE [LARGE SCALE GENOMIC DNA]</scope>
    <source>
        <strain evidence="2 3">DSM 28825</strain>
    </source>
</reference>
<dbReference type="OrthoDB" id="9810264at2"/>
<organism evidence="2 3">
    <name type="scientific">Ancylomarina subtilis</name>
    <dbReference type="NCBI Taxonomy" id="1639035"/>
    <lineage>
        <taxon>Bacteria</taxon>
        <taxon>Pseudomonadati</taxon>
        <taxon>Bacteroidota</taxon>
        <taxon>Bacteroidia</taxon>
        <taxon>Marinilabiliales</taxon>
        <taxon>Marinifilaceae</taxon>
        <taxon>Ancylomarina</taxon>
    </lineage>
</organism>
<sequence length="65" mass="7681">MYNFLMHLRIKWQVDLLLDNDLPDNSVLLKNLTDIDKQTLKTIGGEISKLQDDLQRSFKVSEYQQ</sequence>
<dbReference type="InterPro" id="IPR018821">
    <property type="entry name" value="DUF294_put_nucleoTrafse_sb-bd"/>
</dbReference>
<evidence type="ECO:0000259" key="1">
    <source>
        <dbReference type="Pfam" id="PF10335"/>
    </source>
</evidence>
<dbReference type="EMBL" id="SHKN01000001">
    <property type="protein sequence ID" value="RZT95998.1"/>
    <property type="molecule type" value="Genomic_DNA"/>
</dbReference>
<evidence type="ECO:0000313" key="2">
    <source>
        <dbReference type="EMBL" id="RZT95998.1"/>
    </source>
</evidence>
<protein>
    <submittedName>
        <fullName evidence="2">Putative nucleotidyltransferase-like protein</fullName>
    </submittedName>
</protein>
<name>A0A4Q7VJ45_9BACT</name>
<gene>
    <name evidence="2" type="ORF">EV201_0627</name>
</gene>
<keyword evidence="3" id="KW-1185">Reference proteome</keyword>